<proteinExistence type="predicted"/>
<dbReference type="InterPro" id="IPR036249">
    <property type="entry name" value="Thioredoxin-like_sf"/>
</dbReference>
<dbReference type="SUPFAM" id="SSF52833">
    <property type="entry name" value="Thioredoxin-like"/>
    <property type="match status" value="1"/>
</dbReference>
<accession>A0A517TWZ6</accession>
<feature type="domain" description="Thioredoxin" evidence="3">
    <location>
        <begin position="12"/>
        <end position="154"/>
    </location>
</feature>
<evidence type="ECO:0000313" key="4">
    <source>
        <dbReference type="EMBL" id="QDT72905.1"/>
    </source>
</evidence>
<dbReference type="InterPro" id="IPR013766">
    <property type="entry name" value="Thioredoxin_domain"/>
</dbReference>
<evidence type="ECO:0000259" key="3">
    <source>
        <dbReference type="PROSITE" id="PS51352"/>
    </source>
</evidence>
<reference evidence="4 5" key="1">
    <citation type="submission" date="2019-02" db="EMBL/GenBank/DDBJ databases">
        <title>Deep-cultivation of Planctomycetes and their phenomic and genomic characterization uncovers novel biology.</title>
        <authorList>
            <person name="Wiegand S."/>
            <person name="Jogler M."/>
            <person name="Boedeker C."/>
            <person name="Pinto D."/>
            <person name="Vollmers J."/>
            <person name="Rivas-Marin E."/>
            <person name="Kohn T."/>
            <person name="Peeters S.H."/>
            <person name="Heuer A."/>
            <person name="Rast P."/>
            <person name="Oberbeckmann S."/>
            <person name="Bunk B."/>
            <person name="Jeske O."/>
            <person name="Meyerdierks A."/>
            <person name="Storesund J.E."/>
            <person name="Kallscheuer N."/>
            <person name="Luecker S."/>
            <person name="Lage O.M."/>
            <person name="Pohl T."/>
            <person name="Merkel B.J."/>
            <person name="Hornburger P."/>
            <person name="Mueller R.-W."/>
            <person name="Bruemmer F."/>
            <person name="Labrenz M."/>
            <person name="Spormann A.M."/>
            <person name="Op den Camp H."/>
            <person name="Overmann J."/>
            <person name="Amann R."/>
            <person name="Jetten M.S.M."/>
            <person name="Mascher T."/>
            <person name="Medema M.H."/>
            <person name="Devos D.P."/>
            <person name="Kaster A.-K."/>
            <person name="Ovreas L."/>
            <person name="Rohde M."/>
            <person name="Galperin M.Y."/>
            <person name="Jogler C."/>
        </authorList>
    </citation>
    <scope>NUCLEOTIDE SEQUENCE [LARGE SCALE GENOMIC DNA]</scope>
    <source>
        <strain evidence="4 5">I41</strain>
    </source>
</reference>
<feature type="chain" id="PRO_5022195956" evidence="2">
    <location>
        <begin position="25"/>
        <end position="162"/>
    </location>
</feature>
<dbReference type="EMBL" id="CP036339">
    <property type="protein sequence ID" value="QDT72905.1"/>
    <property type="molecule type" value="Genomic_DNA"/>
</dbReference>
<dbReference type="InterPro" id="IPR012336">
    <property type="entry name" value="Thioredoxin-like_fold"/>
</dbReference>
<organism evidence="4 5">
    <name type="scientific">Lacipirellula limnantheis</name>
    <dbReference type="NCBI Taxonomy" id="2528024"/>
    <lineage>
        <taxon>Bacteria</taxon>
        <taxon>Pseudomonadati</taxon>
        <taxon>Planctomycetota</taxon>
        <taxon>Planctomycetia</taxon>
        <taxon>Pirellulales</taxon>
        <taxon>Lacipirellulaceae</taxon>
        <taxon>Lacipirellula</taxon>
    </lineage>
</organism>
<dbReference type="PANTHER" id="PTHR15337:SF11">
    <property type="entry name" value="THIOREDOXIN DOMAIN-CONTAINING PROTEIN"/>
    <property type="match status" value="1"/>
</dbReference>
<evidence type="ECO:0000256" key="2">
    <source>
        <dbReference type="SAM" id="SignalP"/>
    </source>
</evidence>
<dbReference type="OrthoDB" id="282150at2"/>
<sequence length="162" mass="17492" precursor="true">MRGIAVRTAGALAIGLIAAGIAGAEDVPRTASLTTAATPLLRHGVFRFASYPDAWTAAQESNRPILVYATAPNCPHCVRMINETFAASPVKRLAVESFETVYVDRAEQPDLAAKLKIRYFPTTIVVAPNNQVLDVIEGYVDAPTLNQRLKTSFAAHQNATRK</sequence>
<dbReference type="Pfam" id="PF13098">
    <property type="entry name" value="Thioredoxin_2"/>
    <property type="match status" value="1"/>
</dbReference>
<dbReference type="InterPro" id="IPR051099">
    <property type="entry name" value="AGR/TXD"/>
</dbReference>
<dbReference type="AlphaFoldDB" id="A0A517TWZ6"/>
<dbReference type="Proteomes" id="UP000317909">
    <property type="component" value="Chromosome"/>
</dbReference>
<dbReference type="PANTHER" id="PTHR15337">
    <property type="entry name" value="ANTERIOR GRADIENT PROTEIN-RELATED"/>
    <property type="match status" value="1"/>
</dbReference>
<gene>
    <name evidence="4" type="ORF">I41_20900</name>
</gene>
<keyword evidence="5" id="KW-1185">Reference proteome</keyword>
<feature type="signal peptide" evidence="2">
    <location>
        <begin position="1"/>
        <end position="24"/>
    </location>
</feature>
<dbReference type="PROSITE" id="PS51352">
    <property type="entry name" value="THIOREDOXIN_2"/>
    <property type="match status" value="1"/>
</dbReference>
<dbReference type="CDD" id="cd02947">
    <property type="entry name" value="TRX_family"/>
    <property type="match status" value="1"/>
</dbReference>
<evidence type="ECO:0000256" key="1">
    <source>
        <dbReference type="ARBA" id="ARBA00022729"/>
    </source>
</evidence>
<evidence type="ECO:0000313" key="5">
    <source>
        <dbReference type="Proteomes" id="UP000317909"/>
    </source>
</evidence>
<keyword evidence="1 2" id="KW-0732">Signal</keyword>
<dbReference type="KEGG" id="llh:I41_20900"/>
<dbReference type="RefSeq" id="WP_145432424.1">
    <property type="nucleotide sequence ID" value="NZ_CP036339.1"/>
</dbReference>
<dbReference type="Gene3D" id="3.40.30.10">
    <property type="entry name" value="Glutaredoxin"/>
    <property type="match status" value="1"/>
</dbReference>
<name>A0A517TWZ6_9BACT</name>
<protein>
    <submittedName>
        <fullName evidence="4">Thioredoxin 2</fullName>
    </submittedName>
</protein>